<keyword evidence="6" id="KW-0378">Hydrolase</keyword>
<evidence type="ECO:0000256" key="1">
    <source>
        <dbReference type="ARBA" id="ARBA00010923"/>
    </source>
</evidence>
<dbReference type="EMBL" id="JADJOT010000011">
    <property type="protein sequence ID" value="MBK7955909.1"/>
    <property type="molecule type" value="Genomic_DNA"/>
</dbReference>
<keyword evidence="2" id="KW-0680">Restriction system</keyword>
<organism evidence="6 7">
    <name type="scientific">Candidatus Accumulibacter affinis</name>
    <dbReference type="NCBI Taxonomy" id="2954384"/>
    <lineage>
        <taxon>Bacteria</taxon>
        <taxon>Pseudomonadati</taxon>
        <taxon>Pseudomonadota</taxon>
        <taxon>Betaproteobacteria</taxon>
        <taxon>Candidatus Accumulibacter</taxon>
    </lineage>
</organism>
<keyword evidence="6" id="KW-0255">Endonuclease</keyword>
<dbReference type="PANTHER" id="PTHR30408">
    <property type="entry name" value="TYPE-1 RESTRICTION ENZYME ECOKI SPECIFICITY PROTEIN"/>
    <property type="match status" value="1"/>
</dbReference>
<dbReference type="Proteomes" id="UP000706151">
    <property type="component" value="Unassembled WGS sequence"/>
</dbReference>
<evidence type="ECO:0000259" key="5">
    <source>
        <dbReference type="Pfam" id="PF01420"/>
    </source>
</evidence>
<reference evidence="6 7" key="1">
    <citation type="submission" date="2020-10" db="EMBL/GenBank/DDBJ databases">
        <title>Connecting structure to function with the recovery of over 1000 high-quality activated sludge metagenome-assembled genomes encoding full-length rRNA genes using long-read sequencing.</title>
        <authorList>
            <person name="Singleton C.M."/>
            <person name="Petriglieri F."/>
            <person name="Kristensen J.M."/>
            <person name="Kirkegaard R.H."/>
            <person name="Michaelsen T.Y."/>
            <person name="Andersen M.H."/>
            <person name="Karst S.M."/>
            <person name="Dueholm M.S."/>
            <person name="Nielsen P.H."/>
            <person name="Albertsen M."/>
        </authorList>
    </citation>
    <scope>NUCLEOTIDE SEQUENCE [LARGE SCALE GENOMIC DNA]</scope>
    <source>
        <strain evidence="6">Fred_18-Q3-R57-64_BAT3C.720</strain>
    </source>
</reference>
<protein>
    <submittedName>
        <fullName evidence="6">Restriction endonuclease subunit S</fullName>
    </submittedName>
</protein>
<evidence type="ECO:0000256" key="2">
    <source>
        <dbReference type="ARBA" id="ARBA00022747"/>
    </source>
</evidence>
<dbReference type="GO" id="GO:0003677">
    <property type="term" value="F:DNA binding"/>
    <property type="evidence" value="ECO:0007669"/>
    <property type="project" value="UniProtKB-KW"/>
</dbReference>
<evidence type="ECO:0000256" key="3">
    <source>
        <dbReference type="ARBA" id="ARBA00023125"/>
    </source>
</evidence>
<dbReference type="Pfam" id="PF01420">
    <property type="entry name" value="Methylase_S"/>
    <property type="match status" value="1"/>
</dbReference>
<keyword evidence="4" id="KW-0175">Coiled coil</keyword>
<comment type="caution">
    <text evidence="6">The sequence shown here is derived from an EMBL/GenBank/DDBJ whole genome shotgun (WGS) entry which is preliminary data.</text>
</comment>
<dbReference type="SUPFAM" id="SSF116734">
    <property type="entry name" value="DNA methylase specificity domain"/>
    <property type="match status" value="2"/>
</dbReference>
<gene>
    <name evidence="6" type="ORF">IPK02_19300</name>
</gene>
<evidence type="ECO:0000313" key="6">
    <source>
        <dbReference type="EMBL" id="MBK7955909.1"/>
    </source>
</evidence>
<feature type="domain" description="Type I restriction modification DNA specificity" evidence="5">
    <location>
        <begin position="3"/>
        <end position="185"/>
    </location>
</feature>
<comment type="similarity">
    <text evidence="1">Belongs to the type-I restriction system S methylase family.</text>
</comment>
<keyword evidence="3" id="KW-0238">DNA-binding</keyword>
<dbReference type="Gene3D" id="3.90.220.20">
    <property type="entry name" value="DNA methylase specificity domains"/>
    <property type="match status" value="2"/>
</dbReference>
<dbReference type="PANTHER" id="PTHR30408:SF13">
    <property type="entry name" value="TYPE I RESTRICTION ENZYME HINDI SPECIFICITY SUBUNIT"/>
    <property type="match status" value="1"/>
</dbReference>
<proteinExistence type="inferred from homology"/>
<dbReference type="InterPro" id="IPR044946">
    <property type="entry name" value="Restrct_endonuc_typeI_TRD_sf"/>
</dbReference>
<dbReference type="GO" id="GO:0009307">
    <property type="term" value="P:DNA restriction-modification system"/>
    <property type="evidence" value="ECO:0007669"/>
    <property type="project" value="UniProtKB-KW"/>
</dbReference>
<dbReference type="InterPro" id="IPR000055">
    <property type="entry name" value="Restrct_endonuc_typeI_TRD"/>
</dbReference>
<dbReference type="GO" id="GO:0004519">
    <property type="term" value="F:endonuclease activity"/>
    <property type="evidence" value="ECO:0007669"/>
    <property type="project" value="UniProtKB-KW"/>
</dbReference>
<dbReference type="AlphaFoldDB" id="A0A935TD73"/>
<evidence type="ECO:0000313" key="7">
    <source>
        <dbReference type="Proteomes" id="UP000706151"/>
    </source>
</evidence>
<accession>A0A935TD73</accession>
<keyword evidence="6" id="KW-0540">Nuclease</keyword>
<sequence>MASNWPTVKIGDLLEIKHGFAFKGEHFTNKGEFVLLTPGNFKEEGGIKLKGDKEKFYSGQFPDEYLLDKGDIVVAMTDLTQNAPILGSSALIPQTGKYLHNQRLGKVINLKTDRAVPEFVFYLFNMPMVRGQIKGSATGATVKHTAPSRIYDVSTLLPPLPVQRRVAGILSAYDELIENSQRRIRILEAMARALYREWFVHFRFPGHEHHPRVASPRGEIPQGWEVKTLSAVAEVNRAQINARSAPEELQYIDISSVSPGQIDSITTYAFVDAPGRARRIVQHGDVLWSCVRPNRRAHAQVMHPEPSTIASTGFAVLTATKAPFTFLYFATTTDDFVAYLTNNATGAAYPAVTAATFEKADLLVPPAPLLKNFGGATIPMAEEIHTLQRQIQNLRRTRDLLLPRLLSGQIEVAAIPETAAA</sequence>
<evidence type="ECO:0000256" key="4">
    <source>
        <dbReference type="SAM" id="Coils"/>
    </source>
</evidence>
<feature type="coiled-coil region" evidence="4">
    <location>
        <begin position="170"/>
        <end position="197"/>
    </location>
</feature>
<name>A0A935TD73_9PROT</name>
<dbReference type="InterPro" id="IPR052021">
    <property type="entry name" value="Type-I_RS_S_subunit"/>
</dbReference>
<dbReference type="CDD" id="cd17278">
    <property type="entry name" value="RMtype1_S_LdeBORF1052P-TRD2-CR2"/>
    <property type="match status" value="1"/>
</dbReference>